<protein>
    <submittedName>
        <fullName evidence="2">Uncharacterized protein</fullName>
    </submittedName>
</protein>
<proteinExistence type="predicted"/>
<comment type="caution">
    <text evidence="2">The sequence shown here is derived from an EMBL/GenBank/DDBJ whole genome shotgun (WGS) entry which is preliminary data.</text>
</comment>
<accession>A0A8T0X412</accession>
<keyword evidence="1" id="KW-0812">Transmembrane</keyword>
<organism evidence="2 3">
    <name type="scientific">Panicum virgatum</name>
    <name type="common">Blackwell switchgrass</name>
    <dbReference type="NCBI Taxonomy" id="38727"/>
    <lineage>
        <taxon>Eukaryota</taxon>
        <taxon>Viridiplantae</taxon>
        <taxon>Streptophyta</taxon>
        <taxon>Embryophyta</taxon>
        <taxon>Tracheophyta</taxon>
        <taxon>Spermatophyta</taxon>
        <taxon>Magnoliopsida</taxon>
        <taxon>Liliopsida</taxon>
        <taxon>Poales</taxon>
        <taxon>Poaceae</taxon>
        <taxon>PACMAD clade</taxon>
        <taxon>Panicoideae</taxon>
        <taxon>Panicodae</taxon>
        <taxon>Paniceae</taxon>
        <taxon>Panicinae</taxon>
        <taxon>Panicum</taxon>
        <taxon>Panicum sect. Hiantes</taxon>
    </lineage>
</organism>
<evidence type="ECO:0000313" key="2">
    <source>
        <dbReference type="EMBL" id="KAG2650279.1"/>
    </source>
</evidence>
<feature type="transmembrane region" description="Helical" evidence="1">
    <location>
        <begin position="20"/>
        <end position="42"/>
    </location>
</feature>
<dbReference type="AlphaFoldDB" id="A0A8T0X412"/>
<keyword evidence="1" id="KW-1133">Transmembrane helix</keyword>
<gene>
    <name evidence="2" type="ORF">PVAP13_1NG527500</name>
</gene>
<keyword evidence="3" id="KW-1185">Reference proteome</keyword>
<reference evidence="2" key="1">
    <citation type="submission" date="2020-05" db="EMBL/GenBank/DDBJ databases">
        <title>WGS assembly of Panicum virgatum.</title>
        <authorList>
            <person name="Lovell J.T."/>
            <person name="Jenkins J."/>
            <person name="Shu S."/>
            <person name="Juenger T.E."/>
            <person name="Schmutz J."/>
        </authorList>
    </citation>
    <scope>NUCLEOTIDE SEQUENCE</scope>
    <source>
        <strain evidence="2">AP13</strain>
    </source>
</reference>
<name>A0A8T0X412_PANVG</name>
<dbReference type="PANTHER" id="PTHR36480">
    <property type="entry name" value="OS06G0118900 PROTEIN-RELATED"/>
    <property type="match status" value="1"/>
</dbReference>
<dbReference type="EMBL" id="CM029038">
    <property type="protein sequence ID" value="KAG2650279.1"/>
    <property type="molecule type" value="Genomic_DNA"/>
</dbReference>
<keyword evidence="1" id="KW-0472">Membrane</keyword>
<evidence type="ECO:0000313" key="3">
    <source>
        <dbReference type="Proteomes" id="UP000823388"/>
    </source>
</evidence>
<dbReference type="PANTHER" id="PTHR36480:SF5">
    <property type="entry name" value="LATE EMBRYOGENESIS ABUNDANT PROTEIN LEA-2 SUBGROUP DOMAIN-CONTAINING PROTEIN"/>
    <property type="match status" value="1"/>
</dbReference>
<sequence length="193" mass="21207">MATQTVPPSPDSIWRVRHCILAVVGCALVAIAIAAAISISLAPAHISFSIANATLSYSSHSYNLTITANNTSRRPEVMYDFMSAEIWTSPTTSFLAEVINRTVAPDQQAGWRQGPRTSVSFNVLVDYRQFDLTTDNSTDLDSDADCKVVVVARVRFWIGHVPTRPYTISSTCMHVNFLSSHNASDFPVECAMY</sequence>
<dbReference type="Proteomes" id="UP000823388">
    <property type="component" value="Chromosome 1N"/>
</dbReference>
<evidence type="ECO:0000256" key="1">
    <source>
        <dbReference type="SAM" id="Phobius"/>
    </source>
</evidence>